<feature type="transmembrane region" description="Helical" evidence="5">
    <location>
        <begin position="67"/>
        <end position="89"/>
    </location>
</feature>
<feature type="domain" description="EamA" evidence="6">
    <location>
        <begin position="9"/>
        <end position="136"/>
    </location>
</feature>
<name>A0A4R6Z6K8_9GAMM</name>
<dbReference type="Pfam" id="PF00892">
    <property type="entry name" value="EamA"/>
    <property type="match status" value="2"/>
</dbReference>
<dbReference type="OrthoDB" id="9810556at2"/>
<proteinExistence type="predicted"/>
<organism evidence="7 8">
    <name type="scientific">Tahibacter aquaticus</name>
    <dbReference type="NCBI Taxonomy" id="520092"/>
    <lineage>
        <taxon>Bacteria</taxon>
        <taxon>Pseudomonadati</taxon>
        <taxon>Pseudomonadota</taxon>
        <taxon>Gammaproteobacteria</taxon>
        <taxon>Lysobacterales</taxon>
        <taxon>Rhodanobacteraceae</taxon>
        <taxon>Tahibacter</taxon>
    </lineage>
</organism>
<feature type="domain" description="EamA" evidence="6">
    <location>
        <begin position="151"/>
        <end position="284"/>
    </location>
</feature>
<feature type="transmembrane region" description="Helical" evidence="5">
    <location>
        <begin position="149"/>
        <end position="169"/>
    </location>
</feature>
<evidence type="ECO:0000259" key="6">
    <source>
        <dbReference type="Pfam" id="PF00892"/>
    </source>
</evidence>
<evidence type="ECO:0000313" key="7">
    <source>
        <dbReference type="EMBL" id="TDR47393.1"/>
    </source>
</evidence>
<keyword evidence="3 5" id="KW-1133">Transmembrane helix</keyword>
<dbReference type="GO" id="GO:0016020">
    <property type="term" value="C:membrane"/>
    <property type="evidence" value="ECO:0007669"/>
    <property type="project" value="UniProtKB-SubCell"/>
</dbReference>
<sequence>MKRSDLAQLLLLAALWGGSYLFMRLGAGEFGAFALAGVRAICASVLMVPLLALRGGFGDWRRYWKEIIVVGLTNSALPFVLFSFAALSISAGLSAIFNAAMPLFAAVIAWAWLKEKLTPAQALGLAVGFVGVIALVVDKAGFKPGAGRVGWAIAACLAATLLYAFSANFSKRHLGRATPLAISSGSHLVSALVLLLPTLWLWPAAAPSSKAWLAALALAVGSTAIAYLLYYRLIAAIGAARTVSVAYLIPLFGVLWGWLFLGESVSGAMALGGVVILLGVALTTGLVRPPRRRALAVLSG</sequence>
<keyword evidence="4 5" id="KW-0472">Membrane</keyword>
<accession>A0A4R6Z6K8</accession>
<feature type="transmembrane region" description="Helical" evidence="5">
    <location>
        <begin position="242"/>
        <end position="261"/>
    </location>
</feature>
<evidence type="ECO:0000313" key="8">
    <source>
        <dbReference type="Proteomes" id="UP000295293"/>
    </source>
</evidence>
<feature type="transmembrane region" description="Helical" evidence="5">
    <location>
        <begin position="95"/>
        <end position="113"/>
    </location>
</feature>
<protein>
    <submittedName>
        <fullName evidence="7">EamA domain-containing membrane protein RarD</fullName>
    </submittedName>
</protein>
<feature type="transmembrane region" description="Helical" evidence="5">
    <location>
        <begin position="211"/>
        <end position="230"/>
    </location>
</feature>
<evidence type="ECO:0000256" key="4">
    <source>
        <dbReference type="ARBA" id="ARBA00023136"/>
    </source>
</evidence>
<keyword evidence="8" id="KW-1185">Reference proteome</keyword>
<evidence type="ECO:0000256" key="2">
    <source>
        <dbReference type="ARBA" id="ARBA00022692"/>
    </source>
</evidence>
<dbReference type="InterPro" id="IPR000620">
    <property type="entry name" value="EamA_dom"/>
</dbReference>
<dbReference type="RefSeq" id="WP_133817123.1">
    <property type="nucleotide sequence ID" value="NZ_SNZH01000002.1"/>
</dbReference>
<dbReference type="InterPro" id="IPR050638">
    <property type="entry name" value="AA-Vitamin_Transporters"/>
</dbReference>
<dbReference type="PANTHER" id="PTHR32322">
    <property type="entry name" value="INNER MEMBRANE TRANSPORTER"/>
    <property type="match status" value="1"/>
</dbReference>
<comment type="caution">
    <text evidence="7">The sequence shown here is derived from an EMBL/GenBank/DDBJ whole genome shotgun (WGS) entry which is preliminary data.</text>
</comment>
<dbReference type="Proteomes" id="UP000295293">
    <property type="component" value="Unassembled WGS sequence"/>
</dbReference>
<dbReference type="PANTHER" id="PTHR32322:SF9">
    <property type="entry name" value="AMINO-ACID METABOLITE EFFLUX PUMP-RELATED"/>
    <property type="match status" value="1"/>
</dbReference>
<evidence type="ECO:0000256" key="1">
    <source>
        <dbReference type="ARBA" id="ARBA00004141"/>
    </source>
</evidence>
<evidence type="ECO:0000256" key="3">
    <source>
        <dbReference type="ARBA" id="ARBA00022989"/>
    </source>
</evidence>
<feature type="transmembrane region" description="Helical" evidence="5">
    <location>
        <begin position="181"/>
        <end position="205"/>
    </location>
</feature>
<reference evidence="7 8" key="1">
    <citation type="submission" date="2019-03" db="EMBL/GenBank/DDBJ databases">
        <title>Genomic Encyclopedia of Type Strains, Phase IV (KMG-IV): sequencing the most valuable type-strain genomes for metagenomic binning, comparative biology and taxonomic classification.</title>
        <authorList>
            <person name="Goeker M."/>
        </authorList>
    </citation>
    <scope>NUCLEOTIDE SEQUENCE [LARGE SCALE GENOMIC DNA]</scope>
    <source>
        <strain evidence="7 8">DSM 21667</strain>
    </source>
</reference>
<keyword evidence="2 5" id="KW-0812">Transmembrane</keyword>
<dbReference type="EMBL" id="SNZH01000002">
    <property type="protein sequence ID" value="TDR47393.1"/>
    <property type="molecule type" value="Genomic_DNA"/>
</dbReference>
<dbReference type="AlphaFoldDB" id="A0A4R6Z6K8"/>
<gene>
    <name evidence="7" type="ORF">DFR29_10252</name>
</gene>
<feature type="transmembrane region" description="Helical" evidence="5">
    <location>
        <begin position="120"/>
        <end position="137"/>
    </location>
</feature>
<feature type="transmembrane region" description="Helical" evidence="5">
    <location>
        <begin position="267"/>
        <end position="287"/>
    </location>
</feature>
<dbReference type="Gene3D" id="1.10.3730.20">
    <property type="match status" value="1"/>
</dbReference>
<comment type="subcellular location">
    <subcellularLocation>
        <location evidence="1">Membrane</location>
        <topology evidence="1">Multi-pass membrane protein</topology>
    </subcellularLocation>
</comment>
<feature type="transmembrane region" description="Helical" evidence="5">
    <location>
        <begin position="31"/>
        <end position="55"/>
    </location>
</feature>
<evidence type="ECO:0000256" key="5">
    <source>
        <dbReference type="SAM" id="Phobius"/>
    </source>
</evidence>
<dbReference type="SUPFAM" id="SSF103481">
    <property type="entry name" value="Multidrug resistance efflux transporter EmrE"/>
    <property type="match status" value="2"/>
</dbReference>
<dbReference type="InterPro" id="IPR037185">
    <property type="entry name" value="EmrE-like"/>
</dbReference>